<accession>A0A915DDH3</accession>
<evidence type="ECO:0000313" key="3">
    <source>
        <dbReference type="WBParaSite" id="jg1872"/>
    </source>
</evidence>
<name>A0A915DDH3_9BILA</name>
<dbReference type="Proteomes" id="UP000887574">
    <property type="component" value="Unplaced"/>
</dbReference>
<evidence type="ECO:0000313" key="2">
    <source>
        <dbReference type="Proteomes" id="UP000887574"/>
    </source>
</evidence>
<sequence length="98" mass="10957">MEGAQIQTKAAYKEECKDRSESGRARAWAELKAAGEAGGVELEDYIAADQNLVTGGLLTLKKLQHPSQQLMSKKRTATLTWLKSKKRSQNSRRHKWGT</sequence>
<feature type="region of interest" description="Disordered" evidence="1">
    <location>
        <begin position="1"/>
        <end position="21"/>
    </location>
</feature>
<keyword evidence="2" id="KW-1185">Reference proteome</keyword>
<dbReference type="AlphaFoldDB" id="A0A915DDH3"/>
<dbReference type="WBParaSite" id="jg1872">
    <property type="protein sequence ID" value="jg1872"/>
    <property type="gene ID" value="jg1872"/>
</dbReference>
<proteinExistence type="predicted"/>
<feature type="compositionally biased region" description="Basic and acidic residues" evidence="1">
    <location>
        <begin position="11"/>
        <end position="21"/>
    </location>
</feature>
<reference evidence="3" key="1">
    <citation type="submission" date="2022-11" db="UniProtKB">
        <authorList>
            <consortium name="WormBaseParasite"/>
        </authorList>
    </citation>
    <scope>IDENTIFICATION</scope>
</reference>
<protein>
    <submittedName>
        <fullName evidence="3">Uncharacterized protein</fullName>
    </submittedName>
</protein>
<organism evidence="2 3">
    <name type="scientific">Ditylenchus dipsaci</name>
    <dbReference type="NCBI Taxonomy" id="166011"/>
    <lineage>
        <taxon>Eukaryota</taxon>
        <taxon>Metazoa</taxon>
        <taxon>Ecdysozoa</taxon>
        <taxon>Nematoda</taxon>
        <taxon>Chromadorea</taxon>
        <taxon>Rhabditida</taxon>
        <taxon>Tylenchina</taxon>
        <taxon>Tylenchomorpha</taxon>
        <taxon>Sphaerularioidea</taxon>
        <taxon>Anguinidae</taxon>
        <taxon>Anguininae</taxon>
        <taxon>Ditylenchus</taxon>
    </lineage>
</organism>
<evidence type="ECO:0000256" key="1">
    <source>
        <dbReference type="SAM" id="MobiDB-lite"/>
    </source>
</evidence>